<dbReference type="SMART" id="SM00028">
    <property type="entry name" value="TPR"/>
    <property type="match status" value="4"/>
</dbReference>
<evidence type="ECO:0000313" key="1">
    <source>
        <dbReference type="EMBL" id="MFD2909618.1"/>
    </source>
</evidence>
<name>A0ABW5ZBZ8_9FLAO</name>
<gene>
    <name evidence="1" type="ORF">ACFSX9_12845</name>
</gene>
<organism evidence="1 2">
    <name type="scientific">Flavobacterium ardleyense</name>
    <dbReference type="NCBI Taxonomy" id="2038737"/>
    <lineage>
        <taxon>Bacteria</taxon>
        <taxon>Pseudomonadati</taxon>
        <taxon>Bacteroidota</taxon>
        <taxon>Flavobacteriia</taxon>
        <taxon>Flavobacteriales</taxon>
        <taxon>Flavobacteriaceae</taxon>
        <taxon>Flavobacterium</taxon>
    </lineage>
</organism>
<accession>A0ABW5ZBZ8</accession>
<protein>
    <submittedName>
        <fullName evidence="1">Tetratricopeptide repeat protein</fullName>
    </submittedName>
</protein>
<dbReference type="Pfam" id="PF13432">
    <property type="entry name" value="TPR_16"/>
    <property type="match status" value="1"/>
</dbReference>
<dbReference type="InterPro" id="IPR019734">
    <property type="entry name" value="TPR_rpt"/>
</dbReference>
<keyword evidence="2" id="KW-1185">Reference proteome</keyword>
<dbReference type="Gene3D" id="1.25.40.10">
    <property type="entry name" value="Tetratricopeptide repeat domain"/>
    <property type="match status" value="2"/>
</dbReference>
<dbReference type="SUPFAM" id="SSF48452">
    <property type="entry name" value="TPR-like"/>
    <property type="match status" value="1"/>
</dbReference>
<dbReference type="InterPro" id="IPR011990">
    <property type="entry name" value="TPR-like_helical_dom_sf"/>
</dbReference>
<comment type="caution">
    <text evidence="1">The sequence shown here is derived from an EMBL/GenBank/DDBJ whole genome shotgun (WGS) entry which is preliminary data.</text>
</comment>
<sequence length="268" mass="31736">MSRLYIIIFSLFFIQCQGQKTKEETAAQKKVRQDAIVQEHVYDCADKMNFGYAMKEYQDCLDAGLKKDSTIAYLWQQKAMPYFKASKYEIGMPLVDKAVQYDEKRWLEYRAFIKCIFAKNYKEAIVDFENCILKFGNQYVQDHTFAFYIGISYLQLNEFAKAEAIFKKDIEAQVIQFKEGHYLDLFYYGISKYEQGKWEEAIVEFDKSLKQYPEFSDVEFYKSVCLMRLGKTEESAEVFQKAKVDAKKGFTINEDNAIYETYPYKVRF</sequence>
<dbReference type="Proteomes" id="UP001597549">
    <property type="component" value="Unassembled WGS sequence"/>
</dbReference>
<evidence type="ECO:0000313" key="2">
    <source>
        <dbReference type="Proteomes" id="UP001597549"/>
    </source>
</evidence>
<dbReference type="EMBL" id="JBHUOL010000018">
    <property type="protein sequence ID" value="MFD2909618.1"/>
    <property type="molecule type" value="Genomic_DNA"/>
</dbReference>
<reference evidence="2" key="1">
    <citation type="journal article" date="2019" name="Int. J. Syst. Evol. Microbiol.">
        <title>The Global Catalogue of Microorganisms (GCM) 10K type strain sequencing project: providing services to taxonomists for standard genome sequencing and annotation.</title>
        <authorList>
            <consortium name="The Broad Institute Genomics Platform"/>
            <consortium name="The Broad Institute Genome Sequencing Center for Infectious Disease"/>
            <person name="Wu L."/>
            <person name="Ma J."/>
        </authorList>
    </citation>
    <scope>NUCLEOTIDE SEQUENCE [LARGE SCALE GENOMIC DNA]</scope>
    <source>
        <strain evidence="2">KCTC 52644</strain>
    </source>
</reference>
<proteinExistence type="predicted"/>
<dbReference type="RefSeq" id="WP_379808274.1">
    <property type="nucleotide sequence ID" value="NZ_JBHUOL010000018.1"/>
</dbReference>